<feature type="region of interest" description="Disordered" evidence="2">
    <location>
        <begin position="89"/>
        <end position="108"/>
    </location>
</feature>
<dbReference type="Gene3D" id="1.20.1050.10">
    <property type="match status" value="1"/>
</dbReference>
<evidence type="ECO:0000313" key="5">
    <source>
        <dbReference type="EMBL" id="GAP86673.1"/>
    </source>
</evidence>
<evidence type="ECO:0000259" key="4">
    <source>
        <dbReference type="PROSITE" id="PS50405"/>
    </source>
</evidence>
<dbReference type="OMA" id="WARAVKL"/>
<dbReference type="InterPro" id="IPR004045">
    <property type="entry name" value="Glutathione_S-Trfase_N"/>
</dbReference>
<dbReference type="SUPFAM" id="SSF52833">
    <property type="entry name" value="Thioredoxin-like"/>
    <property type="match status" value="1"/>
</dbReference>
<dbReference type="PANTHER" id="PTHR44051">
    <property type="entry name" value="GLUTATHIONE S-TRANSFERASE-RELATED"/>
    <property type="match status" value="1"/>
</dbReference>
<dbReference type="GO" id="GO:0016740">
    <property type="term" value="F:transferase activity"/>
    <property type="evidence" value="ECO:0007669"/>
    <property type="project" value="UniProtKB-KW"/>
</dbReference>
<dbReference type="PROSITE" id="PS50405">
    <property type="entry name" value="GST_CTER"/>
    <property type="match status" value="1"/>
</dbReference>
<dbReference type="SUPFAM" id="SSF47616">
    <property type="entry name" value="GST C-terminal domain-like"/>
    <property type="match status" value="1"/>
</dbReference>
<dbReference type="Gene3D" id="3.40.30.10">
    <property type="entry name" value="Glutaredoxin"/>
    <property type="match status" value="1"/>
</dbReference>
<feature type="domain" description="GST C-terminal" evidence="4">
    <location>
        <begin position="113"/>
        <end position="244"/>
    </location>
</feature>
<organism evidence="5">
    <name type="scientific">Rosellinia necatrix</name>
    <name type="common">White root-rot fungus</name>
    <dbReference type="NCBI Taxonomy" id="77044"/>
    <lineage>
        <taxon>Eukaryota</taxon>
        <taxon>Fungi</taxon>
        <taxon>Dikarya</taxon>
        <taxon>Ascomycota</taxon>
        <taxon>Pezizomycotina</taxon>
        <taxon>Sordariomycetes</taxon>
        <taxon>Xylariomycetidae</taxon>
        <taxon>Xylariales</taxon>
        <taxon>Xylariaceae</taxon>
        <taxon>Rosellinia</taxon>
    </lineage>
</organism>
<dbReference type="InterPro" id="IPR036249">
    <property type="entry name" value="Thioredoxin-like_sf"/>
</dbReference>
<keyword evidence="5" id="KW-0808">Transferase</keyword>
<evidence type="ECO:0000313" key="6">
    <source>
        <dbReference type="Proteomes" id="UP000054516"/>
    </source>
</evidence>
<dbReference type="InterPro" id="IPR036282">
    <property type="entry name" value="Glutathione-S-Trfase_C_sf"/>
</dbReference>
<evidence type="ECO:0000259" key="3">
    <source>
        <dbReference type="PROSITE" id="PS50404"/>
    </source>
</evidence>
<evidence type="ECO:0000256" key="2">
    <source>
        <dbReference type="SAM" id="MobiDB-lite"/>
    </source>
</evidence>
<dbReference type="CDD" id="cd03057">
    <property type="entry name" value="GST_N_Beta"/>
    <property type="match status" value="1"/>
</dbReference>
<comment type="similarity">
    <text evidence="1">Belongs to the GST superfamily.</text>
</comment>
<gene>
    <name evidence="5" type="ORF">SAMD00023353_2000570</name>
</gene>
<proteinExistence type="inferred from homology"/>
<dbReference type="STRING" id="77044.A0A1W2TF58"/>
<dbReference type="OrthoDB" id="2309723at2759"/>
<dbReference type="InterPro" id="IPR010987">
    <property type="entry name" value="Glutathione-S-Trfase_C-like"/>
</dbReference>
<evidence type="ECO:0000256" key="1">
    <source>
        <dbReference type="ARBA" id="ARBA00007409"/>
    </source>
</evidence>
<dbReference type="AlphaFoldDB" id="A0A1W2TF58"/>
<sequence length="244" mass="26381">MPEITLYHADGACSFVAHALLLQLGIPFRAVAMRFAADGGGLESADGSISTAAYRAISPAGYVPVLVVDGEVVTEQLAVANMIAAQANHHNNSNNDNNNDDDDDEASGFLGRDTLSRVRVVEWMAWLSGTVHAQGYGPLLRPMRFVEAGRDDVYPAIRAKGLATVEASHARIEARLTGRQHAVGDQPTVVDLFLYLLWGWGGRLAHIEDMGARYPAWEGVVRRAEALRGVREAAAREGLGLFFE</sequence>
<dbReference type="Proteomes" id="UP000054516">
    <property type="component" value="Unassembled WGS sequence"/>
</dbReference>
<dbReference type="EMBL" id="DF977465">
    <property type="protein sequence ID" value="GAP86673.1"/>
    <property type="molecule type" value="Genomic_DNA"/>
</dbReference>
<reference evidence="5" key="1">
    <citation type="submission" date="2016-03" db="EMBL/GenBank/DDBJ databases">
        <title>Draft genome sequence of Rosellinia necatrix.</title>
        <authorList>
            <person name="Kanematsu S."/>
        </authorList>
    </citation>
    <scope>NUCLEOTIDE SEQUENCE [LARGE SCALE GENOMIC DNA]</scope>
    <source>
        <strain evidence="5">W97</strain>
    </source>
</reference>
<protein>
    <submittedName>
        <fullName evidence="5">Putative glutathione s-transferase</fullName>
    </submittedName>
</protein>
<keyword evidence="6" id="KW-1185">Reference proteome</keyword>
<dbReference type="PANTHER" id="PTHR44051:SF8">
    <property type="entry name" value="GLUTATHIONE S-TRANSFERASE GSTA"/>
    <property type="match status" value="1"/>
</dbReference>
<feature type="domain" description="GST N-terminal" evidence="3">
    <location>
        <begin position="1"/>
        <end position="91"/>
    </location>
</feature>
<name>A0A1W2TF58_ROSNE</name>
<accession>A0A1W2TF58</accession>
<dbReference type="PROSITE" id="PS50404">
    <property type="entry name" value="GST_NTER"/>
    <property type="match status" value="1"/>
</dbReference>